<dbReference type="CDD" id="cd07302">
    <property type="entry name" value="CHD"/>
    <property type="match status" value="1"/>
</dbReference>
<gene>
    <name evidence="3" type="ORF">ABS311_06485</name>
</gene>
<reference evidence="3 4" key="1">
    <citation type="submission" date="2024-06" db="EMBL/GenBank/DDBJ databases">
        <authorList>
            <person name="Chen R.Y."/>
        </authorList>
    </citation>
    <scope>NUCLEOTIDE SEQUENCE [LARGE SCALE GENOMIC DNA]</scope>
    <source>
        <strain evidence="3 4">D2</strain>
    </source>
</reference>
<proteinExistence type="predicted"/>
<protein>
    <submittedName>
        <fullName evidence="3">Adenylate/guanylate cyclase domain-containing protein</fullName>
        <ecNumber evidence="3">4.6.1.-</ecNumber>
    </submittedName>
</protein>
<feature type="transmembrane region" description="Helical" evidence="1">
    <location>
        <begin position="391"/>
        <end position="413"/>
    </location>
</feature>
<sequence length="735" mass="82944">MRYLSAIVMILIVAGGGLLHQLSVLKIPILDDLQRTFYDFQIQLSPFRTPSDKLDVVIVNIDEKSLAEYGQWPWRRDVLAQLVEHLFNHYQIKTLGFDMVFAEPSDTTAVEVLDLLAATELQQNALFQQAYQSLKPQLDFDALFAQSIQSYSVALGLVFNSDVEPNVNHLPLPLLTLPQDKQQVSDLIQAQSYIANLAVMHQNASGAGFFDNPLLDDDGVFRRVPLVQSFRGHVYPSLALEMARLAIGAEKVDLVLKNMGGVLKPKEIVLAQKQLKLDSEGAVYVPYLGGAFHFNYYSVLDIFENSIMPDELQNKVVLLGTDSAGLLDLRTTPFGSLFPGVEVHANIVQGILSDNLKYQPENILGYQLSALFISLAALVLLMFIKDPRWQLTVWTALVITALALTQYAWILGWVLPNSLAIFVFFVTGALVIAATLLFEFRKKHSIVRRFGQYVPPALVDDMAKSPDRFQLVGQQKTLTVMFSDIRDFTRISEGLNAVELSELINRYLTTMTQIIHQHNGTIDKYIGDAIMAFWGAPVDNANHAIDALNASVEMQLALVKLNKEFVQKGWPQLAVGIGINSGEMHVGNMGSEFRMAYTVMGDEVNLASRLEGLTKVYDSPILLSENTYQQVQSSVYMLREIDRVRVKGKQKAISLYQLAFYPHEEAVQGALTKFARFLDLYRTQQWLEAKKLLDEMYRQTILSDELYQLYRLRIQFYQITPPAEDWDGVYTYQVK</sequence>
<dbReference type="Proteomes" id="UP001467690">
    <property type="component" value="Unassembled WGS sequence"/>
</dbReference>
<keyword evidence="3" id="KW-0456">Lyase</keyword>
<dbReference type="Pfam" id="PF05226">
    <property type="entry name" value="CHASE2"/>
    <property type="match status" value="1"/>
</dbReference>
<dbReference type="Gene3D" id="3.30.70.1230">
    <property type="entry name" value="Nucleotide cyclase"/>
    <property type="match status" value="1"/>
</dbReference>
<dbReference type="InterPro" id="IPR050697">
    <property type="entry name" value="Adenylyl/Guanylyl_Cyclase_3/4"/>
</dbReference>
<keyword evidence="1" id="KW-0472">Membrane</keyword>
<evidence type="ECO:0000313" key="4">
    <source>
        <dbReference type="Proteomes" id="UP001467690"/>
    </source>
</evidence>
<evidence type="ECO:0000256" key="1">
    <source>
        <dbReference type="SAM" id="Phobius"/>
    </source>
</evidence>
<dbReference type="SMART" id="SM01080">
    <property type="entry name" value="CHASE2"/>
    <property type="match status" value="1"/>
</dbReference>
<feature type="domain" description="Guanylate cyclase" evidence="2">
    <location>
        <begin position="479"/>
        <end position="611"/>
    </location>
</feature>
<accession>A0ABV1RFK2</accession>
<keyword evidence="1" id="KW-1133">Transmembrane helix</keyword>
<organism evidence="3 4">
    <name type="scientific">Catenovulum sediminis</name>
    <dbReference type="NCBI Taxonomy" id="1740262"/>
    <lineage>
        <taxon>Bacteria</taxon>
        <taxon>Pseudomonadati</taxon>
        <taxon>Pseudomonadota</taxon>
        <taxon>Gammaproteobacteria</taxon>
        <taxon>Alteromonadales</taxon>
        <taxon>Alteromonadaceae</taxon>
        <taxon>Catenovulum</taxon>
    </lineage>
</organism>
<dbReference type="PROSITE" id="PS50125">
    <property type="entry name" value="GUANYLATE_CYCLASE_2"/>
    <property type="match status" value="1"/>
</dbReference>
<evidence type="ECO:0000313" key="3">
    <source>
        <dbReference type="EMBL" id="MER2491525.1"/>
    </source>
</evidence>
<feature type="transmembrane region" description="Helical" evidence="1">
    <location>
        <begin position="419"/>
        <end position="440"/>
    </location>
</feature>
<keyword evidence="4" id="KW-1185">Reference proteome</keyword>
<dbReference type="PANTHER" id="PTHR43081">
    <property type="entry name" value="ADENYLATE CYCLASE, TERMINAL-DIFFERENTIATION SPECIFIC-RELATED"/>
    <property type="match status" value="1"/>
</dbReference>
<evidence type="ECO:0000259" key="2">
    <source>
        <dbReference type="PROSITE" id="PS50125"/>
    </source>
</evidence>
<dbReference type="InterPro" id="IPR029787">
    <property type="entry name" value="Nucleotide_cyclase"/>
</dbReference>
<dbReference type="InterPro" id="IPR007890">
    <property type="entry name" value="CHASE2"/>
</dbReference>
<dbReference type="SUPFAM" id="SSF55073">
    <property type="entry name" value="Nucleotide cyclase"/>
    <property type="match status" value="1"/>
</dbReference>
<dbReference type="GO" id="GO:0016829">
    <property type="term" value="F:lyase activity"/>
    <property type="evidence" value="ECO:0007669"/>
    <property type="project" value="UniProtKB-KW"/>
</dbReference>
<dbReference type="EC" id="4.6.1.-" evidence="3"/>
<feature type="transmembrane region" description="Helical" evidence="1">
    <location>
        <begin position="363"/>
        <end position="384"/>
    </location>
</feature>
<name>A0ABV1RFK2_9ALTE</name>
<dbReference type="SMART" id="SM00044">
    <property type="entry name" value="CYCc"/>
    <property type="match status" value="1"/>
</dbReference>
<keyword evidence="1" id="KW-0812">Transmembrane</keyword>
<dbReference type="EMBL" id="JBELOE010000125">
    <property type="protein sequence ID" value="MER2491525.1"/>
    <property type="molecule type" value="Genomic_DNA"/>
</dbReference>
<dbReference type="Pfam" id="PF00211">
    <property type="entry name" value="Guanylate_cyc"/>
    <property type="match status" value="1"/>
</dbReference>
<dbReference type="InterPro" id="IPR001054">
    <property type="entry name" value="A/G_cyclase"/>
</dbReference>
<dbReference type="RefSeq" id="WP_350401130.1">
    <property type="nucleotide sequence ID" value="NZ_JBELOE010000125.1"/>
</dbReference>
<comment type="caution">
    <text evidence="3">The sequence shown here is derived from an EMBL/GenBank/DDBJ whole genome shotgun (WGS) entry which is preliminary data.</text>
</comment>
<dbReference type="PANTHER" id="PTHR43081:SF1">
    <property type="entry name" value="ADENYLATE CYCLASE, TERMINAL-DIFFERENTIATION SPECIFIC"/>
    <property type="match status" value="1"/>
</dbReference>